<protein>
    <recommendedName>
        <fullName evidence="3">ESX-1 secretion-associated protein</fullName>
    </recommendedName>
</protein>
<organism evidence="1 2">
    <name type="scientific">Rhodococcoides corynebacterioides</name>
    <dbReference type="NCBI Taxonomy" id="53972"/>
    <lineage>
        <taxon>Bacteria</taxon>
        <taxon>Bacillati</taxon>
        <taxon>Actinomycetota</taxon>
        <taxon>Actinomycetes</taxon>
        <taxon>Mycobacteriales</taxon>
        <taxon>Nocardiaceae</taxon>
        <taxon>Rhodococcoides</taxon>
    </lineage>
</organism>
<keyword evidence="2" id="KW-1185">Reference proteome</keyword>
<dbReference type="EMBL" id="JAFBBK010000001">
    <property type="protein sequence ID" value="MBM7414211.1"/>
    <property type="molecule type" value="Genomic_DNA"/>
</dbReference>
<reference evidence="1 2" key="1">
    <citation type="submission" date="2021-01" db="EMBL/GenBank/DDBJ databases">
        <title>Genomics of switchgrass bacterial isolates.</title>
        <authorList>
            <person name="Shade A."/>
        </authorList>
    </citation>
    <scope>NUCLEOTIDE SEQUENCE [LARGE SCALE GENOMIC DNA]</scope>
    <source>
        <strain evidence="1 2">PvP111</strain>
    </source>
</reference>
<evidence type="ECO:0000313" key="1">
    <source>
        <dbReference type="EMBL" id="MBM7414211.1"/>
    </source>
</evidence>
<comment type="caution">
    <text evidence="1">The sequence shown here is derived from an EMBL/GenBank/DDBJ whole genome shotgun (WGS) entry which is preliminary data.</text>
</comment>
<dbReference type="RefSeq" id="WP_204866984.1">
    <property type="nucleotide sequence ID" value="NZ_JAFBBK010000001.1"/>
</dbReference>
<evidence type="ECO:0000313" key="2">
    <source>
        <dbReference type="Proteomes" id="UP000703038"/>
    </source>
</evidence>
<accession>A0ABS2KSG0</accession>
<dbReference type="Proteomes" id="UP000703038">
    <property type="component" value="Unassembled WGS sequence"/>
</dbReference>
<gene>
    <name evidence="1" type="ORF">JOE42_000944</name>
</gene>
<name>A0ABS2KSG0_9NOCA</name>
<sequence length="107" mass="10400">MAESGTTFDVRVDGLHDGAGRLTDAALLVRDASTVARAATGSAATLGLVGADFGAAFAGAAARYADGLGALSDLFEHLGASVQSAARSYGDGDTALSDALAGTGAPR</sequence>
<evidence type="ECO:0008006" key="3">
    <source>
        <dbReference type="Google" id="ProtNLM"/>
    </source>
</evidence>
<proteinExistence type="predicted"/>